<evidence type="ECO:0000256" key="7">
    <source>
        <dbReference type="ARBA" id="ARBA00060121"/>
    </source>
</evidence>
<dbReference type="RefSeq" id="WP_135470959.1">
    <property type="nucleotide sequence ID" value="NZ_CASJDB010000015.1"/>
</dbReference>
<dbReference type="Pfam" id="PF02897">
    <property type="entry name" value="Peptidase_S9_N"/>
    <property type="match status" value="1"/>
</dbReference>
<comment type="function">
    <text evidence="7">Cleaves peptide bonds on the C-terminal side of prolyl residues within peptides that are up to approximately 30 amino acids long. Has an absolute requirement for an X-Pro bond in the trans configuration immediately preceding the Pro-Y scissible bond.</text>
</comment>
<dbReference type="Proteomes" id="UP000297635">
    <property type="component" value="Unassembled WGS sequence"/>
</dbReference>
<evidence type="ECO:0000259" key="10">
    <source>
        <dbReference type="Pfam" id="PF02897"/>
    </source>
</evidence>
<dbReference type="SUPFAM" id="SSF50993">
    <property type="entry name" value="Peptidase/esterase 'gauge' domain"/>
    <property type="match status" value="1"/>
</dbReference>
<keyword evidence="5" id="KW-0378">Hydrolase</keyword>
<protein>
    <recommendedName>
        <fullName evidence="3">prolyl oligopeptidase</fullName>
        <ecNumber evidence="3">3.4.21.26</ecNumber>
    </recommendedName>
    <alternativeName>
        <fullName evidence="8">Proline-specific endopeptidase</fullName>
    </alternativeName>
</protein>
<evidence type="ECO:0000256" key="4">
    <source>
        <dbReference type="ARBA" id="ARBA00022670"/>
    </source>
</evidence>
<sequence>MKPIQILATAMLTCTMAGCHNSGKINYPEAPQDGTVDTIFGMKVSDIYRPLENDTAPATLAWVEAENKVTQDYLSQIPFRKAIAERLTHLNNYVKRGVPSRENDGKYYYSENDGLKNQAVIYRTDDPLSSEREEFLDPNSLSDDGTVALTGLSQSKDGKYTAYTISRSGSDWTEIYVMDTATKQLLPDHIEWAKFSGAEWDGDGFYYSAYPRPEEGKEFSNANENHQIYYHKIGTPQSDDTLVFSDPANPLHFHGAQVAGKNPVMFVSVGGQGVGNALKMRSNGGWVTVAPDQDYETSVIDVIDGKIYLLTAFGADRRRVMVADVANPGRENWRELIPEGDGVLKGVQLSGKDLYLTYEKDASDHVSIYSLDGKKKSDVKLPGIGSVGFSTSSKYPEDVFYSLSSFTSPATVYKFNPATGESSKVFQPEIEGVNLDDYVTEQVFFTSKDGTKVPMFLTYKKGMERNGKNPVYLYGYGGFNVSLTPGFSANRMLMLENGVMYAQTNLRGGSEYGEAWHEAGTKMKKQNVFDDFISAAEYLVNEGWTSSDYLTIEGGSNGGLLVGATVNQRPDLFKVAFPRVGVMDMMRYHLFTIGWNWASDYGTSADSPEMAKYLLGYSPLHTVRNDGTPYPAIMVTTADHDDRVVPAHSFKYAAALQAADTGDAPKLIRIDSKAGHGAGKPMAKVIEEYADIYSFMFYNLGITPGSVTGDSKK</sequence>
<dbReference type="PROSITE" id="PS00708">
    <property type="entry name" value="PRO_ENDOPEP_SER"/>
    <property type="match status" value="1"/>
</dbReference>
<accession>A0A4Z0V589</accession>
<evidence type="ECO:0000259" key="9">
    <source>
        <dbReference type="Pfam" id="PF00326"/>
    </source>
</evidence>
<feature type="domain" description="Peptidase S9A N-terminal" evidence="10">
    <location>
        <begin position="28"/>
        <end position="425"/>
    </location>
</feature>
<evidence type="ECO:0000256" key="2">
    <source>
        <dbReference type="ARBA" id="ARBA00005228"/>
    </source>
</evidence>
<evidence type="ECO:0000256" key="5">
    <source>
        <dbReference type="ARBA" id="ARBA00022801"/>
    </source>
</evidence>
<dbReference type="InterPro" id="IPR029058">
    <property type="entry name" value="AB_hydrolase_fold"/>
</dbReference>
<reference evidence="11 12" key="1">
    <citation type="submission" date="2019-02" db="EMBL/GenBank/DDBJ databases">
        <title>Isolation and identification of novel species under the genus Muribaculum.</title>
        <authorList>
            <person name="Miyake S."/>
            <person name="Ding Y."/>
            <person name="Low A."/>
            <person name="Soh M."/>
            <person name="Seedorf H."/>
        </authorList>
    </citation>
    <scope>NUCLEOTIDE SEQUENCE [LARGE SCALE GENOMIC DNA]</scope>
    <source>
        <strain evidence="11 12">TLL-A3</strain>
    </source>
</reference>
<dbReference type="GO" id="GO:0005829">
    <property type="term" value="C:cytosol"/>
    <property type="evidence" value="ECO:0007669"/>
    <property type="project" value="TreeGrafter"/>
</dbReference>
<evidence type="ECO:0000256" key="3">
    <source>
        <dbReference type="ARBA" id="ARBA00011897"/>
    </source>
</evidence>
<dbReference type="EMBL" id="SJSA01000001">
    <property type="protein sequence ID" value="TGG39981.1"/>
    <property type="molecule type" value="Genomic_DNA"/>
</dbReference>
<name>A0A4Z0V589_9BACT</name>
<dbReference type="InterPro" id="IPR002471">
    <property type="entry name" value="Pept_S9_AS"/>
</dbReference>
<dbReference type="Gene3D" id="2.130.10.120">
    <property type="entry name" value="Prolyl oligopeptidase, N-terminal domain"/>
    <property type="match status" value="1"/>
</dbReference>
<dbReference type="GO" id="GO:0006508">
    <property type="term" value="P:proteolysis"/>
    <property type="evidence" value="ECO:0007669"/>
    <property type="project" value="UniProtKB-KW"/>
</dbReference>
<evidence type="ECO:0000256" key="6">
    <source>
        <dbReference type="ARBA" id="ARBA00022825"/>
    </source>
</evidence>
<dbReference type="GO" id="GO:0004252">
    <property type="term" value="F:serine-type endopeptidase activity"/>
    <property type="evidence" value="ECO:0007669"/>
    <property type="project" value="UniProtKB-EC"/>
</dbReference>
<keyword evidence="12" id="KW-1185">Reference proteome</keyword>
<keyword evidence="4" id="KW-0645">Protease</keyword>
<proteinExistence type="inferred from homology"/>
<dbReference type="GeneID" id="82149031"/>
<dbReference type="InterPro" id="IPR051167">
    <property type="entry name" value="Prolyl_oligopep/macrocyclase"/>
</dbReference>
<dbReference type="Gene3D" id="3.40.50.1820">
    <property type="entry name" value="alpha/beta hydrolase"/>
    <property type="match status" value="1"/>
</dbReference>
<comment type="similarity">
    <text evidence="2">Belongs to the peptidase S9A family.</text>
</comment>
<dbReference type="SUPFAM" id="SSF53474">
    <property type="entry name" value="alpha/beta-Hydrolases"/>
    <property type="match status" value="1"/>
</dbReference>
<dbReference type="PANTHER" id="PTHR42881:SF2">
    <property type="entry name" value="PROLYL ENDOPEPTIDASE"/>
    <property type="match status" value="1"/>
</dbReference>
<dbReference type="InterPro" id="IPR023302">
    <property type="entry name" value="Pept_S9A_N"/>
</dbReference>
<dbReference type="Pfam" id="PF00326">
    <property type="entry name" value="Peptidase_S9"/>
    <property type="match status" value="1"/>
</dbReference>
<keyword evidence="6" id="KW-0720">Serine protease</keyword>
<gene>
    <name evidence="11" type="ORF">EZ315_04440</name>
</gene>
<dbReference type="AlphaFoldDB" id="A0A4Z0V589"/>
<dbReference type="FunFam" id="3.40.50.1820:FF:000005">
    <property type="entry name" value="Prolyl endopeptidase"/>
    <property type="match status" value="1"/>
</dbReference>
<dbReference type="PRINTS" id="PR00862">
    <property type="entry name" value="PROLIGOPTASE"/>
</dbReference>
<comment type="caution">
    <text evidence="11">The sequence shown here is derived from an EMBL/GenBank/DDBJ whole genome shotgun (WGS) entry which is preliminary data.</text>
</comment>
<evidence type="ECO:0000313" key="12">
    <source>
        <dbReference type="Proteomes" id="UP000297635"/>
    </source>
</evidence>
<dbReference type="EC" id="3.4.21.26" evidence="3"/>
<dbReference type="PANTHER" id="PTHR42881">
    <property type="entry name" value="PROLYL ENDOPEPTIDASE"/>
    <property type="match status" value="1"/>
</dbReference>
<evidence type="ECO:0000313" key="11">
    <source>
        <dbReference type="EMBL" id="TGG39981.1"/>
    </source>
</evidence>
<feature type="domain" description="Peptidase S9 prolyl oligopeptidase catalytic" evidence="9">
    <location>
        <begin position="486"/>
        <end position="701"/>
    </location>
</feature>
<evidence type="ECO:0000256" key="1">
    <source>
        <dbReference type="ARBA" id="ARBA00001070"/>
    </source>
</evidence>
<dbReference type="InterPro" id="IPR001375">
    <property type="entry name" value="Peptidase_S9_cat"/>
</dbReference>
<dbReference type="GO" id="GO:0070012">
    <property type="term" value="F:oligopeptidase activity"/>
    <property type="evidence" value="ECO:0007669"/>
    <property type="project" value="TreeGrafter"/>
</dbReference>
<organism evidence="11 12">
    <name type="scientific">Duncaniella freteri</name>
    <dbReference type="NCBI Taxonomy" id="2530391"/>
    <lineage>
        <taxon>Bacteria</taxon>
        <taxon>Pseudomonadati</taxon>
        <taxon>Bacteroidota</taxon>
        <taxon>Bacteroidia</taxon>
        <taxon>Bacteroidales</taxon>
        <taxon>Muribaculaceae</taxon>
        <taxon>Duncaniella</taxon>
    </lineage>
</organism>
<dbReference type="InterPro" id="IPR002470">
    <property type="entry name" value="Peptidase_S9A"/>
</dbReference>
<dbReference type="PROSITE" id="PS51257">
    <property type="entry name" value="PROKAR_LIPOPROTEIN"/>
    <property type="match status" value="1"/>
</dbReference>
<evidence type="ECO:0000256" key="8">
    <source>
        <dbReference type="ARBA" id="ARBA00081187"/>
    </source>
</evidence>
<comment type="catalytic activity">
    <reaction evidence="1">
        <text>Hydrolysis of Pro-|-Xaa &gt;&gt; Ala-|-Xaa in oligopeptides.</text>
        <dbReference type="EC" id="3.4.21.26"/>
    </reaction>
</comment>